<dbReference type="InterPro" id="IPR008713">
    <property type="entry name" value="Phage_lambda_NinG"/>
</dbReference>
<comment type="caution">
    <text evidence="1">The sequence shown here is derived from an EMBL/GenBank/DDBJ whole genome shotgun (WGS) entry which is preliminary data.</text>
</comment>
<accession>A0A3M7L8P8</accession>
<name>A0A3M7L8P8_9FLAO</name>
<keyword evidence="2" id="KW-1185">Reference proteome</keyword>
<sequence>MQFLEASIIRHYHNKSISQLIKLATKYFNNFIRQRGTSGGYFTCISCGRTQSISQLNAGHFYSAGAYAVTRFDEDNTWEQCIRCNLHLHGNLTYYRKGLEQKIGLNRLRKLDEKIAMSKHVAFHWDRFSLIEIIETYKNKQS</sequence>
<dbReference type="Proteomes" id="UP000267524">
    <property type="component" value="Unassembled WGS sequence"/>
</dbReference>
<gene>
    <name evidence="1" type="ORF">D1632_15540</name>
</gene>
<dbReference type="EMBL" id="QWIV01000014">
    <property type="protein sequence ID" value="RMZ58977.1"/>
    <property type="molecule type" value="Genomic_DNA"/>
</dbReference>
<evidence type="ECO:0000313" key="1">
    <source>
        <dbReference type="EMBL" id="RMZ58977.1"/>
    </source>
</evidence>
<proteinExistence type="predicted"/>
<evidence type="ECO:0000313" key="2">
    <source>
        <dbReference type="Proteomes" id="UP000267524"/>
    </source>
</evidence>
<reference evidence="1 2" key="1">
    <citation type="submission" date="2018-08" db="EMBL/GenBank/DDBJ databases">
        <title>Chryseobacterium nematophagum: a novel matrix digesting pathogen of nematodes.</title>
        <authorList>
            <person name="Page A."/>
            <person name="Roberts M."/>
            <person name="Felix M.-A."/>
            <person name="Weir W."/>
        </authorList>
    </citation>
    <scope>NUCLEOTIDE SEQUENCE [LARGE SCALE GENOMIC DNA]</scope>
    <source>
        <strain evidence="1 2">JUb275</strain>
    </source>
</reference>
<protein>
    <submittedName>
        <fullName evidence="1">NinG protein</fullName>
    </submittedName>
</protein>
<dbReference type="Pfam" id="PF05766">
    <property type="entry name" value="NinG"/>
    <property type="match status" value="1"/>
</dbReference>
<dbReference type="AlphaFoldDB" id="A0A3M7L8P8"/>
<organism evidence="1 2">
    <name type="scientific">Chryseobacterium nematophagum</name>
    <dbReference type="NCBI Taxonomy" id="2305228"/>
    <lineage>
        <taxon>Bacteria</taxon>
        <taxon>Pseudomonadati</taxon>
        <taxon>Bacteroidota</taxon>
        <taxon>Flavobacteriia</taxon>
        <taxon>Flavobacteriales</taxon>
        <taxon>Weeksellaceae</taxon>
        <taxon>Chryseobacterium group</taxon>
        <taxon>Chryseobacterium</taxon>
    </lineage>
</organism>